<dbReference type="EMBL" id="FOVO01000003">
    <property type="protein sequence ID" value="SFN43116.1"/>
    <property type="molecule type" value="Genomic_DNA"/>
</dbReference>
<dbReference type="Proteomes" id="UP000199011">
    <property type="component" value="Unassembled WGS sequence"/>
</dbReference>
<name>A0A1I4YYI4_9GAMM</name>
<proteinExistence type="predicted"/>
<reference evidence="2" key="1">
    <citation type="submission" date="2016-10" db="EMBL/GenBank/DDBJ databases">
        <authorList>
            <person name="Varghese N."/>
            <person name="Submissions S."/>
        </authorList>
    </citation>
    <scope>NUCLEOTIDE SEQUENCE [LARGE SCALE GENOMIC DNA]</scope>
    <source>
        <strain evidence="2">DSM 16522</strain>
    </source>
</reference>
<gene>
    <name evidence="1" type="ORF">SAMN05421579_103141</name>
</gene>
<protein>
    <submittedName>
        <fullName evidence="1">Uncharacterized protein</fullName>
    </submittedName>
</protein>
<evidence type="ECO:0000313" key="2">
    <source>
        <dbReference type="Proteomes" id="UP000199011"/>
    </source>
</evidence>
<evidence type="ECO:0000313" key="1">
    <source>
        <dbReference type="EMBL" id="SFN43116.1"/>
    </source>
</evidence>
<dbReference type="AlphaFoldDB" id="A0A1I4YYI4"/>
<keyword evidence="2" id="KW-1185">Reference proteome</keyword>
<sequence>MLNVAIHNYLQVAGKEFGRKVHHDIDSGIS</sequence>
<organism evidence="1 2">
    <name type="scientific">Xenorhabdus japonica</name>
    <dbReference type="NCBI Taxonomy" id="53341"/>
    <lineage>
        <taxon>Bacteria</taxon>
        <taxon>Pseudomonadati</taxon>
        <taxon>Pseudomonadota</taxon>
        <taxon>Gammaproteobacteria</taxon>
        <taxon>Enterobacterales</taxon>
        <taxon>Morganellaceae</taxon>
        <taxon>Xenorhabdus</taxon>
    </lineage>
</organism>
<accession>A0A1I4YYI4</accession>